<proteinExistence type="predicted"/>
<dbReference type="EMBL" id="QQWG01000004">
    <property type="protein sequence ID" value="RRG23036.1"/>
    <property type="molecule type" value="Genomic_DNA"/>
</dbReference>
<name>A0A425Y4K6_9BACT</name>
<evidence type="ECO:0000313" key="1">
    <source>
        <dbReference type="EMBL" id="RRG23036.1"/>
    </source>
</evidence>
<keyword evidence="2" id="KW-1185">Reference proteome</keyword>
<dbReference type="AlphaFoldDB" id="A0A425Y4K6"/>
<reference evidence="1 2" key="1">
    <citation type="submission" date="2018-07" db="EMBL/GenBank/DDBJ databases">
        <title>Draft genome sequence of Ancylomarina sp. M1P.</title>
        <authorList>
            <person name="Yadav S."/>
            <person name="Villanueva L."/>
            <person name="Damste J.S.S."/>
        </authorList>
    </citation>
    <scope>NUCLEOTIDE SEQUENCE [LARGE SCALE GENOMIC DNA]</scope>
    <source>
        <strain evidence="1 2">M1P</strain>
    </source>
</reference>
<organism evidence="1 2">
    <name type="scientific">Ancylomarina euxinus</name>
    <dbReference type="NCBI Taxonomy" id="2283627"/>
    <lineage>
        <taxon>Bacteria</taxon>
        <taxon>Pseudomonadati</taxon>
        <taxon>Bacteroidota</taxon>
        <taxon>Bacteroidia</taxon>
        <taxon>Marinilabiliales</taxon>
        <taxon>Marinifilaceae</taxon>
        <taxon>Ancylomarina</taxon>
    </lineage>
</organism>
<sequence length="200" mass="23474">MITYPSDCIYVYNKQELKTHPSNFKVSKFYISKYSIMTKFNKNTSNRSKAYSPEEVGKIMEIMRANSFNISKTNKETKISRATLTKFRDKYRTSLAINDRVKHDEIQATEECSEIRDAGLVEEGDYIQNLYTAKKQVLNRIIKLIPTELNLDRLTKTFLALETINSNPTEKEDPKYIWENLSKNLIKLQKQREEEFGEYA</sequence>
<gene>
    <name evidence="1" type="ORF">DWB61_06265</name>
</gene>
<comment type="caution">
    <text evidence="1">The sequence shown here is derived from an EMBL/GenBank/DDBJ whole genome shotgun (WGS) entry which is preliminary data.</text>
</comment>
<evidence type="ECO:0008006" key="3">
    <source>
        <dbReference type="Google" id="ProtNLM"/>
    </source>
</evidence>
<evidence type="ECO:0000313" key="2">
    <source>
        <dbReference type="Proteomes" id="UP000285794"/>
    </source>
</evidence>
<accession>A0A425Y4K6</accession>
<dbReference type="Proteomes" id="UP000285794">
    <property type="component" value="Unassembled WGS sequence"/>
</dbReference>
<protein>
    <recommendedName>
        <fullName evidence="3">Helix-turn-helix domain-containing protein</fullName>
    </recommendedName>
</protein>